<reference evidence="2" key="2">
    <citation type="journal article" date="2022" name="Microbiol. Resour. Announc.">
        <title>Whole-Genome Sequence of Entomortierella parvispora E1425, a Mucoromycotan Fungus Associated with Burkholderiaceae-Related Endosymbiotic Bacteria.</title>
        <authorList>
            <person name="Herlambang A."/>
            <person name="Guo Y."/>
            <person name="Takashima Y."/>
            <person name="Narisawa K."/>
            <person name="Ohta H."/>
            <person name="Nishizawa T."/>
        </authorList>
    </citation>
    <scope>NUCLEOTIDE SEQUENCE</scope>
    <source>
        <strain evidence="2">E1425</strain>
    </source>
</reference>
<name>A0A9P3HGT4_9FUNG</name>
<dbReference type="EMBL" id="BQFW01000012">
    <property type="protein sequence ID" value="GJJ76454.1"/>
    <property type="molecule type" value="Genomic_DNA"/>
</dbReference>
<evidence type="ECO:0000313" key="2">
    <source>
        <dbReference type="EMBL" id="GJJ76454.1"/>
    </source>
</evidence>
<organism evidence="2 3">
    <name type="scientific">Entomortierella parvispora</name>
    <dbReference type="NCBI Taxonomy" id="205924"/>
    <lineage>
        <taxon>Eukaryota</taxon>
        <taxon>Fungi</taxon>
        <taxon>Fungi incertae sedis</taxon>
        <taxon>Mucoromycota</taxon>
        <taxon>Mortierellomycotina</taxon>
        <taxon>Mortierellomycetes</taxon>
        <taxon>Mortierellales</taxon>
        <taxon>Mortierellaceae</taxon>
        <taxon>Entomortierella</taxon>
    </lineage>
</organism>
<accession>A0A9P3HGT4</accession>
<keyword evidence="3" id="KW-1185">Reference proteome</keyword>
<feature type="compositionally biased region" description="Low complexity" evidence="1">
    <location>
        <begin position="19"/>
        <end position="35"/>
    </location>
</feature>
<feature type="compositionally biased region" description="Basic residues" evidence="1">
    <location>
        <begin position="73"/>
        <end position="83"/>
    </location>
</feature>
<proteinExistence type="predicted"/>
<gene>
    <name evidence="2" type="ORF">EMPS_08813</name>
</gene>
<feature type="compositionally biased region" description="Polar residues" evidence="1">
    <location>
        <begin position="60"/>
        <end position="71"/>
    </location>
</feature>
<evidence type="ECO:0000256" key="1">
    <source>
        <dbReference type="SAM" id="MobiDB-lite"/>
    </source>
</evidence>
<feature type="region of interest" description="Disordered" evidence="1">
    <location>
        <begin position="1"/>
        <end position="37"/>
    </location>
</feature>
<reference evidence="2" key="1">
    <citation type="submission" date="2021-11" db="EMBL/GenBank/DDBJ databases">
        <authorList>
            <person name="Herlambang A."/>
            <person name="Guo Y."/>
            <person name="Takashima Y."/>
            <person name="Nishizawa T."/>
        </authorList>
    </citation>
    <scope>NUCLEOTIDE SEQUENCE</scope>
    <source>
        <strain evidence="2">E1425</strain>
    </source>
</reference>
<evidence type="ECO:0000313" key="3">
    <source>
        <dbReference type="Proteomes" id="UP000827284"/>
    </source>
</evidence>
<dbReference type="AlphaFoldDB" id="A0A9P3HGT4"/>
<sequence>MSKSDFILSDLASNGVLDTTTSQPSQQEHQQPSQTLNPHQKLVDLQVYTQNNAAEAHSQDLFQSMEPNLQYRSGHKPAARSKL</sequence>
<dbReference type="Proteomes" id="UP000827284">
    <property type="component" value="Unassembled WGS sequence"/>
</dbReference>
<feature type="region of interest" description="Disordered" evidence="1">
    <location>
        <begin position="58"/>
        <end position="83"/>
    </location>
</feature>
<protein>
    <submittedName>
        <fullName evidence="2">Uncharacterized protein</fullName>
    </submittedName>
</protein>
<comment type="caution">
    <text evidence="2">The sequence shown here is derived from an EMBL/GenBank/DDBJ whole genome shotgun (WGS) entry which is preliminary data.</text>
</comment>